<proteinExistence type="predicted"/>
<evidence type="ECO:0000313" key="3">
    <source>
        <dbReference type="Proteomes" id="UP000050437"/>
    </source>
</evidence>
<dbReference type="Proteomes" id="UP000050437">
    <property type="component" value="Unassembled WGS sequence"/>
</dbReference>
<feature type="domain" description="N-acetyltransferase" evidence="1">
    <location>
        <begin position="6"/>
        <end position="148"/>
    </location>
</feature>
<dbReference type="Pfam" id="PF13508">
    <property type="entry name" value="Acetyltransf_7"/>
    <property type="match status" value="1"/>
</dbReference>
<dbReference type="PROSITE" id="PS51186">
    <property type="entry name" value="GNAT"/>
    <property type="match status" value="1"/>
</dbReference>
<dbReference type="RefSeq" id="WP_054572046.1">
    <property type="nucleotide sequence ID" value="NZ_LKKS01000019.1"/>
</dbReference>
<dbReference type="SUPFAM" id="SSF55729">
    <property type="entry name" value="Acyl-CoA N-acyltransferases (Nat)"/>
    <property type="match status" value="1"/>
</dbReference>
<dbReference type="EMBL" id="LKKS01000019">
    <property type="protein sequence ID" value="KPM68370.1"/>
    <property type="molecule type" value="Genomic_DNA"/>
</dbReference>
<dbReference type="InterPro" id="IPR000182">
    <property type="entry name" value="GNAT_dom"/>
</dbReference>
<dbReference type="NCBIfam" id="NF040501">
    <property type="entry name" value="resist_ArsN2"/>
    <property type="match status" value="1"/>
</dbReference>
<dbReference type="CDD" id="cd04301">
    <property type="entry name" value="NAT_SF"/>
    <property type="match status" value="1"/>
</dbReference>
<accession>A0A0P7CK30</accession>
<dbReference type="Gene3D" id="3.40.630.30">
    <property type="match status" value="1"/>
</dbReference>
<evidence type="ECO:0000259" key="1">
    <source>
        <dbReference type="PROSITE" id="PS51186"/>
    </source>
</evidence>
<dbReference type="InterPro" id="IPR016181">
    <property type="entry name" value="Acyl_CoA_acyltransferase"/>
</dbReference>
<comment type="caution">
    <text evidence="2">The sequence shown here is derived from an EMBL/GenBank/DDBJ whole genome shotgun (WGS) entry which is preliminary data.</text>
</comment>
<dbReference type="AlphaFoldDB" id="A0A0P7CK30"/>
<protein>
    <recommendedName>
        <fullName evidence="1">N-acetyltransferase domain-containing protein</fullName>
    </recommendedName>
</protein>
<dbReference type="GO" id="GO:0016747">
    <property type="term" value="F:acyltransferase activity, transferring groups other than amino-acyl groups"/>
    <property type="evidence" value="ECO:0007669"/>
    <property type="project" value="InterPro"/>
</dbReference>
<evidence type="ECO:0000313" key="2">
    <source>
        <dbReference type="EMBL" id="KPM68370.1"/>
    </source>
</evidence>
<reference evidence="2 3" key="1">
    <citation type="submission" date="2015-10" db="EMBL/GenBank/DDBJ databases">
        <title>Pseudomonas putida clinical strains.</title>
        <authorList>
            <person name="Molina L."/>
            <person name="Udaondo Z."/>
        </authorList>
    </citation>
    <scope>NUCLEOTIDE SEQUENCE [LARGE SCALE GENOMIC DNA]</scope>
    <source>
        <strain evidence="2 3">HB13667</strain>
    </source>
</reference>
<sequence>MNQSDISVRLLGTDHIQGLAAHLTAAGLPTQDLFQPDRMFYSFHRGETELGYGGIEGRGRTRLIRSLVVVPAQRQSGIGTLLLRALERIAEADGAQSLHLLTTTAPDFFEARGYEHRDRSQAPKAISNSEEFNSLCPTSAVYMVKELGDMNSVSPQVTRLHERQ</sequence>
<name>A0A0P7CK30_PSEPU</name>
<organism evidence="2 3">
    <name type="scientific">Pseudomonas putida</name>
    <name type="common">Arthrobacter siderocapsulatus</name>
    <dbReference type="NCBI Taxonomy" id="303"/>
    <lineage>
        <taxon>Bacteria</taxon>
        <taxon>Pseudomonadati</taxon>
        <taxon>Pseudomonadota</taxon>
        <taxon>Gammaproteobacteria</taxon>
        <taxon>Pseudomonadales</taxon>
        <taxon>Pseudomonadaceae</taxon>
        <taxon>Pseudomonas</taxon>
    </lineage>
</organism>
<gene>
    <name evidence="2" type="ORF">HB13667_02990</name>
</gene>